<comment type="caution">
    <text evidence="1">The sequence shown here is derived from an EMBL/GenBank/DDBJ whole genome shotgun (WGS) entry which is preliminary data.</text>
</comment>
<keyword evidence="2" id="KW-1185">Reference proteome</keyword>
<proteinExistence type="predicted"/>
<evidence type="ECO:0000313" key="2">
    <source>
        <dbReference type="Proteomes" id="UP000299102"/>
    </source>
</evidence>
<dbReference type="EMBL" id="BGZK01000078">
    <property type="protein sequence ID" value="GBP16278.1"/>
    <property type="molecule type" value="Genomic_DNA"/>
</dbReference>
<sequence>MYVHRTRHDGVPIKNGEARVTMVRRSRRPRSGERERATLKMIYHYLRMLYNDDRSKLDSDLSTPEISGYSQHQSRYSNGDYVSAKYVTNKTEYAAICSSVDDEEGELRILDLNKQEIAAADAQVAGWAEVGLSLIFSVCPAGGGDAELSTWRTSARHGGSVKEL</sequence>
<dbReference type="Proteomes" id="UP000299102">
    <property type="component" value="Unassembled WGS sequence"/>
</dbReference>
<protein>
    <submittedName>
        <fullName evidence="1">Uncharacterized protein</fullName>
    </submittedName>
</protein>
<organism evidence="1 2">
    <name type="scientific">Eumeta variegata</name>
    <name type="common">Bagworm moth</name>
    <name type="synonym">Eumeta japonica</name>
    <dbReference type="NCBI Taxonomy" id="151549"/>
    <lineage>
        <taxon>Eukaryota</taxon>
        <taxon>Metazoa</taxon>
        <taxon>Ecdysozoa</taxon>
        <taxon>Arthropoda</taxon>
        <taxon>Hexapoda</taxon>
        <taxon>Insecta</taxon>
        <taxon>Pterygota</taxon>
        <taxon>Neoptera</taxon>
        <taxon>Endopterygota</taxon>
        <taxon>Lepidoptera</taxon>
        <taxon>Glossata</taxon>
        <taxon>Ditrysia</taxon>
        <taxon>Tineoidea</taxon>
        <taxon>Psychidae</taxon>
        <taxon>Oiketicinae</taxon>
        <taxon>Eumeta</taxon>
    </lineage>
</organism>
<evidence type="ECO:0000313" key="1">
    <source>
        <dbReference type="EMBL" id="GBP16278.1"/>
    </source>
</evidence>
<accession>A0A4C1TQP7</accession>
<dbReference type="AlphaFoldDB" id="A0A4C1TQP7"/>
<gene>
    <name evidence="1" type="ORF">EVAR_93646_1</name>
</gene>
<reference evidence="1 2" key="1">
    <citation type="journal article" date="2019" name="Commun. Biol.">
        <title>The bagworm genome reveals a unique fibroin gene that provides high tensile strength.</title>
        <authorList>
            <person name="Kono N."/>
            <person name="Nakamura H."/>
            <person name="Ohtoshi R."/>
            <person name="Tomita M."/>
            <person name="Numata K."/>
            <person name="Arakawa K."/>
        </authorList>
    </citation>
    <scope>NUCLEOTIDE SEQUENCE [LARGE SCALE GENOMIC DNA]</scope>
</reference>
<name>A0A4C1TQP7_EUMVA</name>